<protein>
    <submittedName>
        <fullName evidence="2">Uncharacterized protein</fullName>
    </submittedName>
</protein>
<feature type="chain" id="PRO_5032657421" evidence="1">
    <location>
        <begin position="20"/>
        <end position="85"/>
    </location>
</feature>
<keyword evidence="3" id="KW-1185">Reference proteome</keyword>
<evidence type="ECO:0000313" key="3">
    <source>
        <dbReference type="Proteomes" id="UP000663828"/>
    </source>
</evidence>
<dbReference type="Proteomes" id="UP000663828">
    <property type="component" value="Unassembled WGS sequence"/>
</dbReference>
<gene>
    <name evidence="2" type="ORF">XAT740_LOCUS28285</name>
</gene>
<comment type="caution">
    <text evidence="2">The sequence shown here is derived from an EMBL/GenBank/DDBJ whole genome shotgun (WGS) entry which is preliminary data.</text>
</comment>
<name>A0A815CXU8_ADIRI</name>
<sequence length="85" mass="9296">MKAILTLLCVIYMLVCAWAKPTLIKPPALPAEFGVMTLNICPIPMCMQIQESCDNLQMSYMTINGKKCPMCPYCASSSSSSALLE</sequence>
<reference evidence="2" key="1">
    <citation type="submission" date="2021-02" db="EMBL/GenBank/DDBJ databases">
        <authorList>
            <person name="Nowell W R."/>
        </authorList>
    </citation>
    <scope>NUCLEOTIDE SEQUENCE</scope>
</reference>
<keyword evidence="1" id="KW-0732">Signal</keyword>
<accession>A0A815CXU8</accession>
<dbReference type="AlphaFoldDB" id="A0A815CXU8"/>
<evidence type="ECO:0000256" key="1">
    <source>
        <dbReference type="SAM" id="SignalP"/>
    </source>
</evidence>
<evidence type="ECO:0000313" key="2">
    <source>
        <dbReference type="EMBL" id="CAF1290000.1"/>
    </source>
</evidence>
<dbReference type="EMBL" id="CAJNOR010002407">
    <property type="protein sequence ID" value="CAF1290000.1"/>
    <property type="molecule type" value="Genomic_DNA"/>
</dbReference>
<feature type="signal peptide" evidence="1">
    <location>
        <begin position="1"/>
        <end position="19"/>
    </location>
</feature>
<organism evidence="2 3">
    <name type="scientific">Adineta ricciae</name>
    <name type="common">Rotifer</name>
    <dbReference type="NCBI Taxonomy" id="249248"/>
    <lineage>
        <taxon>Eukaryota</taxon>
        <taxon>Metazoa</taxon>
        <taxon>Spiralia</taxon>
        <taxon>Gnathifera</taxon>
        <taxon>Rotifera</taxon>
        <taxon>Eurotatoria</taxon>
        <taxon>Bdelloidea</taxon>
        <taxon>Adinetida</taxon>
        <taxon>Adinetidae</taxon>
        <taxon>Adineta</taxon>
    </lineage>
</organism>
<proteinExistence type="predicted"/>